<feature type="compositionally biased region" description="Basic and acidic residues" evidence="5">
    <location>
        <begin position="1"/>
        <end position="11"/>
    </location>
</feature>
<feature type="transmembrane region" description="Helical" evidence="6">
    <location>
        <begin position="241"/>
        <end position="262"/>
    </location>
</feature>
<protein>
    <recommendedName>
        <fullName evidence="9">MFS general substrate transporter</fullName>
    </recommendedName>
</protein>
<evidence type="ECO:0000256" key="4">
    <source>
        <dbReference type="ARBA" id="ARBA00023136"/>
    </source>
</evidence>
<evidence type="ECO:0000256" key="3">
    <source>
        <dbReference type="ARBA" id="ARBA00022989"/>
    </source>
</evidence>
<dbReference type="EMBL" id="JABELV010000159">
    <property type="protein sequence ID" value="KAG7529030.1"/>
    <property type="molecule type" value="Genomic_DNA"/>
</dbReference>
<feature type="transmembrane region" description="Helical" evidence="6">
    <location>
        <begin position="596"/>
        <end position="616"/>
    </location>
</feature>
<feature type="transmembrane region" description="Helical" evidence="6">
    <location>
        <begin position="715"/>
        <end position="734"/>
    </location>
</feature>
<evidence type="ECO:0000256" key="5">
    <source>
        <dbReference type="SAM" id="MobiDB-lite"/>
    </source>
</evidence>
<accession>A0A8K0JG60</accession>
<keyword evidence="8" id="KW-1185">Reference proteome</keyword>
<feature type="region of interest" description="Disordered" evidence="5">
    <location>
        <begin position="1"/>
        <end position="58"/>
    </location>
</feature>
<feature type="compositionally biased region" description="Acidic residues" evidence="5">
    <location>
        <begin position="364"/>
        <end position="373"/>
    </location>
</feature>
<keyword evidence="4 6" id="KW-0472">Membrane</keyword>
<dbReference type="GO" id="GO:0000329">
    <property type="term" value="C:fungal-type vacuole membrane"/>
    <property type="evidence" value="ECO:0007669"/>
    <property type="project" value="TreeGrafter"/>
</dbReference>
<gene>
    <name evidence="7" type="ORF">FFLO_05823</name>
</gene>
<dbReference type="AlphaFoldDB" id="A0A8K0JG60"/>
<evidence type="ECO:0000313" key="7">
    <source>
        <dbReference type="EMBL" id="KAG7529030.1"/>
    </source>
</evidence>
<dbReference type="InterPro" id="IPR036259">
    <property type="entry name" value="MFS_trans_sf"/>
</dbReference>
<feature type="transmembrane region" description="Helical" evidence="6">
    <location>
        <begin position="622"/>
        <end position="643"/>
    </location>
</feature>
<evidence type="ECO:0000256" key="2">
    <source>
        <dbReference type="ARBA" id="ARBA00022692"/>
    </source>
</evidence>
<dbReference type="PANTHER" id="PTHR21576:SF158">
    <property type="entry name" value="RIBOSOMAL RNA-PROCESSING PROTEIN 12-LIKE CONSERVED DOMAIN-CONTAINING PROTEIN"/>
    <property type="match status" value="1"/>
</dbReference>
<feature type="transmembrane region" description="Helical" evidence="6">
    <location>
        <begin position="187"/>
        <end position="208"/>
    </location>
</feature>
<evidence type="ECO:0008006" key="9">
    <source>
        <dbReference type="Google" id="ProtNLM"/>
    </source>
</evidence>
<reference evidence="7" key="1">
    <citation type="submission" date="2020-04" db="EMBL/GenBank/DDBJ databases">
        <title>Analysis of mating type loci in Filobasidium floriforme.</title>
        <authorList>
            <person name="Nowrousian M."/>
        </authorList>
    </citation>
    <scope>NUCLEOTIDE SEQUENCE</scope>
    <source>
        <strain evidence="7">CBS 6242</strain>
    </source>
</reference>
<keyword evidence="2 6" id="KW-0812">Transmembrane</keyword>
<dbReference type="Proteomes" id="UP000812966">
    <property type="component" value="Unassembled WGS sequence"/>
</dbReference>
<evidence type="ECO:0000256" key="6">
    <source>
        <dbReference type="SAM" id="Phobius"/>
    </source>
</evidence>
<dbReference type="PANTHER" id="PTHR21576">
    <property type="entry name" value="UNCHARACTERIZED NODULIN-LIKE PROTEIN"/>
    <property type="match status" value="1"/>
</dbReference>
<feature type="transmembrane region" description="Helical" evidence="6">
    <location>
        <begin position="317"/>
        <end position="335"/>
    </location>
</feature>
<dbReference type="SUPFAM" id="SSF103473">
    <property type="entry name" value="MFS general substrate transporter"/>
    <property type="match status" value="1"/>
</dbReference>
<proteinExistence type="predicted"/>
<feature type="region of interest" description="Disordered" evidence="5">
    <location>
        <begin position="345"/>
        <end position="392"/>
    </location>
</feature>
<evidence type="ECO:0000313" key="8">
    <source>
        <dbReference type="Proteomes" id="UP000812966"/>
    </source>
</evidence>
<comment type="caution">
    <text evidence="7">The sequence shown here is derived from an EMBL/GenBank/DDBJ whole genome shotgun (WGS) entry which is preliminary data.</text>
</comment>
<organism evidence="7 8">
    <name type="scientific">Filobasidium floriforme</name>
    <dbReference type="NCBI Taxonomy" id="5210"/>
    <lineage>
        <taxon>Eukaryota</taxon>
        <taxon>Fungi</taxon>
        <taxon>Dikarya</taxon>
        <taxon>Basidiomycota</taxon>
        <taxon>Agaricomycotina</taxon>
        <taxon>Tremellomycetes</taxon>
        <taxon>Filobasidiales</taxon>
        <taxon>Filobasidiaceae</taxon>
        <taxon>Filobasidium</taxon>
    </lineage>
</organism>
<feature type="transmembrane region" description="Helical" evidence="6">
    <location>
        <begin position="655"/>
        <end position="678"/>
    </location>
</feature>
<feature type="transmembrane region" description="Helical" evidence="6">
    <location>
        <begin position="274"/>
        <end position="297"/>
    </location>
</feature>
<name>A0A8K0JG60_9TREE</name>
<dbReference type="Gene3D" id="1.20.1250.20">
    <property type="entry name" value="MFS general substrate transporter like domains"/>
    <property type="match status" value="2"/>
</dbReference>
<sequence length="740" mass="79051">MASDSNIDRAIRQLPPPSSSSSSSPSPVTSPPRQGSSSRDVLPSHHQPGQLHVHGRTRSISISSRASGFSQEELVRPTLTFADDRDSLMALPPPSRIAPNRSVWKRITHVHHYPASITLPLTCLSIALNALTANGPYVWPTYGPIVIERLGLSVTQGSTIALGGVLGTYLGAAPLGRFSDKKGPRAASLLSAVLSFVGYQSFALILTYKDRFEVAFDDRDPDPYSDPYLDSDNTSGGSSPLPFLLALSYFCLGGAAIGAYFSSLTTAALQFPRYPTLALSLPLSCYGLSSLTLSSIARSRFFLDRSSQLDPIRLTRFLGVLVPCINVFAAIWLFVSSAAVETYPDDPTQVQDNDAEREPLLSPGDDDFDEDAGEVSFADSTSGNPGPDLSASLHRELEDHGRRRAQQHLSIGRLSAPNPRVASIASSVKIVDPNEHTPLLIGGPEALYASVVEETASVRARLASRPPTLRGGVTEADNVNVDLEAKSIPEGQVDWDFKSLGMNRGLWAFGTVMLLGMGPAEMVLSNIGSIANSLSASTEQGDADNSLALRSHLVLLLSVSSTVARLVTGVLVDYLSPVSPPPGGVSRRRRQVDRSVLAAGCLVVLSGALLWGALGVRSVKGLDLLSIGVGGMYGAVFTITPAVTSRHFGPGHFGLAWGMVSYFVAAGAIFFSYFYAFISEYQGGHQSRHRTPGTGTGEDDDDGRPRCQGTTCFELTFWVSTVSCLLAAVGMVWLGRRWKL</sequence>
<keyword evidence="3 6" id="KW-1133">Transmembrane helix</keyword>
<comment type="subcellular location">
    <subcellularLocation>
        <location evidence="1">Membrane</location>
        <topology evidence="1">Multi-pass membrane protein</topology>
    </subcellularLocation>
</comment>
<evidence type="ECO:0000256" key="1">
    <source>
        <dbReference type="ARBA" id="ARBA00004141"/>
    </source>
</evidence>